<dbReference type="GO" id="GO:0003723">
    <property type="term" value="F:RNA binding"/>
    <property type="evidence" value="ECO:0007669"/>
    <property type="project" value="UniProtKB-KW"/>
</dbReference>
<dbReference type="CDD" id="cd11572">
    <property type="entry name" value="RlmI_M_like"/>
    <property type="match status" value="1"/>
</dbReference>
<dbReference type="PANTHER" id="PTHR42873:SF1">
    <property type="entry name" value="S-ADENOSYLMETHIONINE-DEPENDENT METHYLTRANSFERASE DOMAIN-CONTAINING PROTEIN"/>
    <property type="match status" value="1"/>
</dbReference>
<keyword evidence="5" id="KW-0808">Transferase</keyword>
<evidence type="ECO:0000313" key="11">
    <source>
        <dbReference type="Proteomes" id="UP000322667"/>
    </source>
</evidence>
<dbReference type="InterPro" id="IPR019614">
    <property type="entry name" value="SAM-dep_methyl-trfase"/>
</dbReference>
<dbReference type="Pfam" id="PF10672">
    <property type="entry name" value="Methyltrans_SAM"/>
    <property type="match status" value="1"/>
</dbReference>
<feature type="domain" description="PUA" evidence="9">
    <location>
        <begin position="56"/>
        <end position="150"/>
    </location>
</feature>
<keyword evidence="7" id="KW-0694">RNA-binding</keyword>
<dbReference type="InterPro" id="IPR041532">
    <property type="entry name" value="RlmI-like_PUA"/>
</dbReference>
<keyword evidence="4" id="KW-0489">Methyltransferase</keyword>
<evidence type="ECO:0000256" key="3">
    <source>
        <dbReference type="ARBA" id="ARBA00022552"/>
    </source>
</evidence>
<protein>
    <recommendedName>
        <fullName evidence="9">PUA domain-containing protein</fullName>
    </recommendedName>
</protein>
<dbReference type="Gene3D" id="3.40.50.150">
    <property type="entry name" value="Vaccinia Virus protein VP39"/>
    <property type="match status" value="1"/>
</dbReference>
<evidence type="ECO:0000256" key="7">
    <source>
        <dbReference type="ARBA" id="ARBA00022884"/>
    </source>
</evidence>
<dbReference type="SUPFAM" id="SSF53335">
    <property type="entry name" value="S-adenosyl-L-methionine-dependent methyltransferases"/>
    <property type="match status" value="1"/>
</dbReference>
<evidence type="ECO:0000256" key="2">
    <source>
        <dbReference type="ARBA" id="ARBA00022490"/>
    </source>
</evidence>
<reference evidence="10 11" key="1">
    <citation type="submission" date="2019-07" db="EMBL/GenBank/DDBJ databases">
        <title>WGS assembly of Gossypium tomentosum.</title>
        <authorList>
            <person name="Chen Z.J."/>
            <person name="Sreedasyam A."/>
            <person name="Ando A."/>
            <person name="Song Q."/>
            <person name="De L."/>
            <person name="Hulse-Kemp A."/>
            <person name="Ding M."/>
            <person name="Ye W."/>
            <person name="Kirkbride R."/>
            <person name="Jenkins J."/>
            <person name="Plott C."/>
            <person name="Lovell J."/>
            <person name="Lin Y.-M."/>
            <person name="Vaughn R."/>
            <person name="Liu B."/>
            <person name="Li W."/>
            <person name="Simpson S."/>
            <person name="Scheffler B."/>
            <person name="Saski C."/>
            <person name="Grover C."/>
            <person name="Hu G."/>
            <person name="Conover J."/>
            <person name="Carlson J."/>
            <person name="Shu S."/>
            <person name="Boston L."/>
            <person name="Williams M."/>
            <person name="Peterson D."/>
            <person name="Mcgee K."/>
            <person name="Jones D."/>
            <person name="Wendel J."/>
            <person name="Stelly D."/>
            <person name="Grimwood J."/>
            <person name="Schmutz J."/>
        </authorList>
    </citation>
    <scope>NUCLEOTIDE SEQUENCE [LARGE SCALE GENOMIC DNA]</scope>
    <source>
        <strain evidence="10">7179.01</strain>
    </source>
</reference>
<dbReference type="GO" id="GO:0005737">
    <property type="term" value="C:cytoplasm"/>
    <property type="evidence" value="ECO:0007669"/>
    <property type="project" value="UniProtKB-SubCell"/>
</dbReference>
<dbReference type="Proteomes" id="UP000322667">
    <property type="component" value="Chromosome A07"/>
</dbReference>
<accession>A0A5D2PNM7</accession>
<gene>
    <name evidence="10" type="ORF">ES332_A07G052000v1</name>
</gene>
<dbReference type="PANTHER" id="PTHR42873">
    <property type="entry name" value="RIBOSOMAL RNA LARGE SUBUNIT METHYLTRANSFERASE"/>
    <property type="match status" value="1"/>
</dbReference>
<evidence type="ECO:0000256" key="6">
    <source>
        <dbReference type="ARBA" id="ARBA00022691"/>
    </source>
</evidence>
<dbReference type="CDD" id="cd21153">
    <property type="entry name" value="PUA_RlmI"/>
    <property type="match status" value="1"/>
</dbReference>
<dbReference type="GO" id="GO:0008168">
    <property type="term" value="F:methyltransferase activity"/>
    <property type="evidence" value="ECO:0007669"/>
    <property type="project" value="UniProtKB-KW"/>
</dbReference>
<dbReference type="GO" id="GO:0032259">
    <property type="term" value="P:methylation"/>
    <property type="evidence" value="ECO:0007669"/>
    <property type="project" value="UniProtKB-KW"/>
</dbReference>
<dbReference type="SMART" id="SM00359">
    <property type="entry name" value="PUA"/>
    <property type="match status" value="1"/>
</dbReference>
<keyword evidence="2" id="KW-0963">Cytoplasm</keyword>
<keyword evidence="3" id="KW-0698">rRNA processing</keyword>
<dbReference type="InterPro" id="IPR015947">
    <property type="entry name" value="PUA-like_sf"/>
</dbReference>
<dbReference type="InterPro" id="IPR036974">
    <property type="entry name" value="PUA_sf"/>
</dbReference>
<dbReference type="Pfam" id="PF17785">
    <property type="entry name" value="PUA_3"/>
    <property type="match status" value="1"/>
</dbReference>
<dbReference type="EMBL" id="CM017616">
    <property type="protein sequence ID" value="TYI17847.1"/>
    <property type="molecule type" value="Genomic_DNA"/>
</dbReference>
<keyword evidence="6" id="KW-0949">S-adenosyl-L-methionine</keyword>
<organism evidence="10 11">
    <name type="scientific">Gossypium tomentosum</name>
    <name type="common">Hawaiian cotton</name>
    <name type="synonym">Gossypium sandvicense</name>
    <dbReference type="NCBI Taxonomy" id="34277"/>
    <lineage>
        <taxon>Eukaryota</taxon>
        <taxon>Viridiplantae</taxon>
        <taxon>Streptophyta</taxon>
        <taxon>Embryophyta</taxon>
        <taxon>Tracheophyta</taxon>
        <taxon>Spermatophyta</taxon>
        <taxon>Magnoliopsida</taxon>
        <taxon>eudicotyledons</taxon>
        <taxon>Gunneridae</taxon>
        <taxon>Pentapetalae</taxon>
        <taxon>rosids</taxon>
        <taxon>malvids</taxon>
        <taxon>Malvales</taxon>
        <taxon>Malvaceae</taxon>
        <taxon>Malvoideae</taxon>
        <taxon>Gossypium</taxon>
    </lineage>
</organism>
<sequence>MKIEINRTRSMQQQQLHARLMKCLSCSHSHLPLPPPRPPPFYSLQRFASSQPKGVAKVILKKGKTQLFKDGSPMVYSGAIDRIIGRPPPKTGDIVLVADGTEKPIGWGLYNSVSMFCVRLMQLEEEATRDPSCALDMEKLLETRINAAVELRRGLGLPSATTNAYRLVNSEGDRLNISFANWMLLLHCRLSGLIVDVFGDLAVVASSAAWVETYKSKVKACISSIDEINHIHWRPSVEILKEEGMDAADLKELHPSTCPQRTKVIENGISYAISLEGQKTGFYADQRENRMFLSTISHGQRVLDVCCYSGGFALNAAKGGAMSITGVDTSLPALELARENIALNNLDPEKTSFLREDATVFMKGALSRNDSWDIVILDPPKLAPRRKVLQSASGMYRNLNSLAMKITGRGGLLMSCSCSGAMTQSGTFLRTLQGAASMAERKITVLRQSGAGCDHPIDPSYPEGAYLSNILLRVL</sequence>
<evidence type="ECO:0000259" key="9">
    <source>
        <dbReference type="SMART" id="SM00359"/>
    </source>
</evidence>
<evidence type="ECO:0000256" key="4">
    <source>
        <dbReference type="ARBA" id="ARBA00022603"/>
    </source>
</evidence>
<evidence type="ECO:0000256" key="5">
    <source>
        <dbReference type="ARBA" id="ARBA00022679"/>
    </source>
</evidence>
<name>A0A5D2PNM7_GOSTO</name>
<evidence type="ECO:0000256" key="1">
    <source>
        <dbReference type="ARBA" id="ARBA00004496"/>
    </source>
</evidence>
<keyword evidence="11" id="KW-1185">Reference proteome</keyword>
<dbReference type="Gene3D" id="2.30.130.10">
    <property type="entry name" value="PUA domain"/>
    <property type="match status" value="1"/>
</dbReference>
<evidence type="ECO:0000256" key="8">
    <source>
        <dbReference type="ARBA" id="ARBA00038091"/>
    </source>
</evidence>
<dbReference type="Gene3D" id="3.30.750.80">
    <property type="entry name" value="RNA methyltransferase domain (HRMD) like"/>
    <property type="match status" value="2"/>
</dbReference>
<dbReference type="InterPro" id="IPR002478">
    <property type="entry name" value="PUA"/>
</dbReference>
<evidence type="ECO:0000313" key="10">
    <source>
        <dbReference type="EMBL" id="TYI17847.1"/>
    </source>
</evidence>
<comment type="similarity">
    <text evidence="8">Belongs to the methyltransferase superfamily. RlmI family.</text>
</comment>
<dbReference type="AlphaFoldDB" id="A0A5D2PNM7"/>
<dbReference type="SUPFAM" id="SSF88697">
    <property type="entry name" value="PUA domain-like"/>
    <property type="match status" value="1"/>
</dbReference>
<dbReference type="CDD" id="cd02440">
    <property type="entry name" value="AdoMet_MTases"/>
    <property type="match status" value="1"/>
</dbReference>
<dbReference type="GO" id="GO:0006364">
    <property type="term" value="P:rRNA processing"/>
    <property type="evidence" value="ECO:0007669"/>
    <property type="project" value="UniProtKB-KW"/>
</dbReference>
<comment type="subcellular location">
    <subcellularLocation>
        <location evidence="1">Cytoplasm</location>
    </subcellularLocation>
</comment>
<proteinExistence type="inferred from homology"/>
<dbReference type="InterPro" id="IPR029063">
    <property type="entry name" value="SAM-dependent_MTases_sf"/>
</dbReference>